<dbReference type="Gene3D" id="3.90.105.50">
    <property type="match status" value="1"/>
</dbReference>
<evidence type="ECO:0000313" key="2">
    <source>
        <dbReference type="EMBL" id="CUN07374.1"/>
    </source>
</evidence>
<dbReference type="GO" id="GO:0003677">
    <property type="term" value="F:DNA binding"/>
    <property type="evidence" value="ECO:0007669"/>
    <property type="project" value="InterPro"/>
</dbReference>
<gene>
    <name evidence="2" type="ORF">ERS852578_02015</name>
</gene>
<dbReference type="OrthoDB" id="1848553at2"/>
<dbReference type="AlphaFoldDB" id="A0A173TXT3"/>
<reference evidence="2 3" key="1">
    <citation type="submission" date="2015-09" db="EMBL/GenBank/DDBJ databases">
        <authorList>
            <consortium name="Pathogen Informatics"/>
        </authorList>
    </citation>
    <scope>NUCLEOTIDE SEQUENCE [LARGE SCALE GENOMIC DNA]</scope>
    <source>
        <strain evidence="2 3">2789STDY5834966</strain>
    </source>
</reference>
<evidence type="ECO:0000259" key="1">
    <source>
        <dbReference type="Pfam" id="PF12728"/>
    </source>
</evidence>
<dbReference type="NCBIfam" id="TIGR01764">
    <property type="entry name" value="excise"/>
    <property type="match status" value="1"/>
</dbReference>
<dbReference type="InterPro" id="IPR009061">
    <property type="entry name" value="DNA-bd_dom_put_sf"/>
</dbReference>
<protein>
    <submittedName>
        <fullName evidence="2">Predicted transcriptional regulator</fullName>
    </submittedName>
</protein>
<dbReference type="EMBL" id="CYYC01000025">
    <property type="protein sequence ID" value="CUN07374.1"/>
    <property type="molecule type" value="Genomic_DNA"/>
</dbReference>
<name>A0A173TXT3_9FIRM</name>
<accession>A0A173TXT3</accession>
<evidence type="ECO:0000313" key="3">
    <source>
        <dbReference type="Proteomes" id="UP000095390"/>
    </source>
</evidence>
<dbReference type="SUPFAM" id="SSF46955">
    <property type="entry name" value="Putative DNA-binding domain"/>
    <property type="match status" value="1"/>
</dbReference>
<dbReference type="InterPro" id="IPR010093">
    <property type="entry name" value="SinI_DNA-bd"/>
</dbReference>
<dbReference type="RefSeq" id="WP_055183007.1">
    <property type="nucleotide sequence ID" value="NZ_CYYC01000025.1"/>
</dbReference>
<dbReference type="InterPro" id="IPR038148">
    <property type="entry name" value="Tn1545/Tn916_Xis"/>
</dbReference>
<sequence length="329" mass="39030">MATAIMKQKEVPEMDDVEEIISKISEESPYKRRPTQKRTWMTVPEMGKLLGLKKTDRYWLVHKNVFESKEIAGKIRINIASFEKWYANQIKYHKVTGEEPGKELKSWSYSVKEVADLLGVDEYLVYELLKKNQMEAVIVDYWKRIPKESFQNWYKSQSRYRTREDREKDALLEDATITMPEMAQLLGTTRSAVYTILDNPKYSHFFEFIVIAEKKRITKESFQKFLEGQDRYKLDPLNDYEELAQEQNIALANFRRKKLSQTGIRGSNGNIKYLTFDEASYLAKVSRSMINKWADKGKFTVIKVGSRVRIRRDEFEDWMEQRDLERSMQ</sequence>
<dbReference type="Proteomes" id="UP000095390">
    <property type="component" value="Unassembled WGS sequence"/>
</dbReference>
<dbReference type="Pfam" id="PF12728">
    <property type="entry name" value="HTH_17"/>
    <property type="match status" value="1"/>
</dbReference>
<feature type="domain" description="Helix-turn-helix" evidence="1">
    <location>
        <begin position="273"/>
        <end position="322"/>
    </location>
</feature>
<dbReference type="InterPro" id="IPR041657">
    <property type="entry name" value="HTH_17"/>
</dbReference>
<proteinExistence type="predicted"/>
<organism evidence="2 3">
    <name type="scientific">Anaerobutyricum hallii</name>
    <dbReference type="NCBI Taxonomy" id="39488"/>
    <lineage>
        <taxon>Bacteria</taxon>
        <taxon>Bacillati</taxon>
        <taxon>Bacillota</taxon>
        <taxon>Clostridia</taxon>
        <taxon>Lachnospirales</taxon>
        <taxon>Lachnospiraceae</taxon>
        <taxon>Anaerobutyricum</taxon>
    </lineage>
</organism>